<dbReference type="Proteomes" id="UP000199054">
    <property type="component" value="Unassembled WGS sequence"/>
</dbReference>
<dbReference type="STRING" id="34002.SAMN04489859_1002136"/>
<dbReference type="AlphaFoldDB" id="A0A1H8EMK2"/>
<sequence length="365" mass="39934">MVRLAGSCLRAAVVALSLLAGAAHAEDSQPSPIGQEIDWIIPFSAGGGSDTWAHFLAPLLARHLPGNPQVNIVNEAGGGGTRGANIFAARAEPDGRMILGTSGSTQFPYLLGDFRVHYDYEDWTVLATSPTGGVVFVSAGLGLESWRDIRKLRDRRLVFASQGPTSLDLVPFLAFRLLGLEVQYVFGYTGRHDGLTAMIEGDVNIDYQTTASVLRNLMPAFQSGDLVPLMSWGVMGPDGRTQRDPTFPDLPTVEEVYEHLYGQPPSGPDYEIYHAFFIAGFAAQKMVVIPSDTPEPLRRIWLEAWGKLLKDPDFHEGAPAALGVYPLLIGDEAEDLARRALRIDPDIRRRVHQILARDFSIKLSE</sequence>
<dbReference type="Gene3D" id="3.40.190.150">
    <property type="entry name" value="Bordetella uptake gene, domain 1"/>
    <property type="match status" value="1"/>
</dbReference>
<feature type="chain" id="PRO_5011434473" evidence="2">
    <location>
        <begin position="26"/>
        <end position="365"/>
    </location>
</feature>
<dbReference type="InterPro" id="IPR005064">
    <property type="entry name" value="BUG"/>
</dbReference>
<dbReference type="OrthoDB" id="9780943at2"/>
<evidence type="ECO:0000313" key="3">
    <source>
        <dbReference type="EMBL" id="SEN20117.1"/>
    </source>
</evidence>
<feature type="signal peptide" evidence="2">
    <location>
        <begin position="1"/>
        <end position="25"/>
    </location>
</feature>
<evidence type="ECO:0000313" key="4">
    <source>
        <dbReference type="Proteomes" id="UP000199054"/>
    </source>
</evidence>
<reference evidence="3 4" key="1">
    <citation type="submission" date="2016-10" db="EMBL/GenBank/DDBJ databases">
        <authorList>
            <person name="de Groot N.N."/>
        </authorList>
    </citation>
    <scope>NUCLEOTIDE SEQUENCE [LARGE SCALE GENOMIC DNA]</scope>
    <source>
        <strain evidence="3 4">DSM 8512</strain>
    </source>
</reference>
<keyword evidence="4" id="KW-1185">Reference proteome</keyword>
<dbReference type="RefSeq" id="WP_090610361.1">
    <property type="nucleotide sequence ID" value="NZ_CP067127.1"/>
</dbReference>
<dbReference type="EMBL" id="FODE01000002">
    <property type="protein sequence ID" value="SEN20117.1"/>
    <property type="molecule type" value="Genomic_DNA"/>
</dbReference>
<dbReference type="Gene3D" id="3.40.190.10">
    <property type="entry name" value="Periplasmic binding protein-like II"/>
    <property type="match status" value="1"/>
</dbReference>
<dbReference type="Pfam" id="PF03401">
    <property type="entry name" value="TctC"/>
    <property type="match status" value="1"/>
</dbReference>
<comment type="similarity">
    <text evidence="1">Belongs to the UPF0065 (bug) family.</text>
</comment>
<dbReference type="PANTHER" id="PTHR42928">
    <property type="entry name" value="TRICARBOXYLATE-BINDING PROTEIN"/>
    <property type="match status" value="1"/>
</dbReference>
<protein>
    <submittedName>
        <fullName evidence="3">Tripartite-type tricarboxylate transporter, receptor component TctC</fullName>
    </submittedName>
</protein>
<name>A0A1H8EMK2_9RHOB</name>
<dbReference type="PANTHER" id="PTHR42928:SF5">
    <property type="entry name" value="BLR1237 PROTEIN"/>
    <property type="match status" value="1"/>
</dbReference>
<keyword evidence="3" id="KW-0675">Receptor</keyword>
<proteinExistence type="inferred from homology"/>
<evidence type="ECO:0000256" key="2">
    <source>
        <dbReference type="SAM" id="SignalP"/>
    </source>
</evidence>
<dbReference type="InterPro" id="IPR042100">
    <property type="entry name" value="Bug_dom1"/>
</dbReference>
<keyword evidence="2" id="KW-0732">Signal</keyword>
<gene>
    <name evidence="3" type="ORF">SAMN04489859_1002136</name>
</gene>
<organism evidence="3 4">
    <name type="scientific">Paracoccus alcaliphilus</name>
    <dbReference type="NCBI Taxonomy" id="34002"/>
    <lineage>
        <taxon>Bacteria</taxon>
        <taxon>Pseudomonadati</taxon>
        <taxon>Pseudomonadota</taxon>
        <taxon>Alphaproteobacteria</taxon>
        <taxon>Rhodobacterales</taxon>
        <taxon>Paracoccaceae</taxon>
        <taxon>Paracoccus</taxon>
    </lineage>
</organism>
<evidence type="ECO:0000256" key="1">
    <source>
        <dbReference type="ARBA" id="ARBA00006987"/>
    </source>
</evidence>
<accession>A0A1H8EMK2</accession>